<dbReference type="AlphaFoldDB" id="A0A2K0U5X3"/>
<dbReference type="Proteomes" id="UP000236290">
    <property type="component" value="Unassembled WGS sequence"/>
</dbReference>
<proteinExistence type="predicted"/>
<dbReference type="OrthoDB" id="4898576at2759"/>
<evidence type="ECO:0000313" key="2">
    <source>
        <dbReference type="EMBL" id="PNP53173.1"/>
    </source>
</evidence>
<name>A0A2K0U5X3_TRIHA</name>
<comment type="caution">
    <text evidence="2">The sequence shown here is derived from an EMBL/GenBank/DDBJ whole genome shotgun (WGS) entry which is preliminary data.</text>
</comment>
<evidence type="ECO:0000313" key="3">
    <source>
        <dbReference type="Proteomes" id="UP000236290"/>
    </source>
</evidence>
<reference evidence="2 3" key="1">
    <citation type="submission" date="2017-02" db="EMBL/GenBank/DDBJ databases">
        <title>Genomes of Trichoderma spp. with biocontrol activity.</title>
        <authorList>
            <person name="Gardiner D."/>
            <person name="Kazan K."/>
            <person name="Vos C."/>
            <person name="Harvey P."/>
        </authorList>
    </citation>
    <scope>NUCLEOTIDE SEQUENCE [LARGE SCALE GENOMIC DNA]</scope>
    <source>
        <strain evidence="2 3">Tr1</strain>
    </source>
</reference>
<sequence>MEPLSQAELAQSAAQDVLVIAGNLQAKWRGSWFNIDSKQKHLKNLLILATSLMCISFSQDKYEPGEHMDQQDEAVKLETFLCGLEPYPTNYLAMSNKQKEPSARFPTLNALVNANSTETIRSAPDISIFDQVEKSIKKFVSASDYITDPYFAFLKSFFKVKDQAKRHAKLAQRGPESQLNPKKRKTKLDEDESYPRHIYDTLYKVINKYSKCYCGFPNVSPKIPRRHWGRLELQANFGTIENEIPFHTVFSKRGSCEYDEKIEWRHLQIRVPRHVDSFKDGIQLLTKGIQRTTGSEVRR</sequence>
<feature type="region of interest" description="Disordered" evidence="1">
    <location>
        <begin position="169"/>
        <end position="191"/>
    </location>
</feature>
<organism evidence="2 3">
    <name type="scientific">Trichoderma harzianum</name>
    <name type="common">Hypocrea lixii</name>
    <dbReference type="NCBI Taxonomy" id="5544"/>
    <lineage>
        <taxon>Eukaryota</taxon>
        <taxon>Fungi</taxon>
        <taxon>Dikarya</taxon>
        <taxon>Ascomycota</taxon>
        <taxon>Pezizomycotina</taxon>
        <taxon>Sordariomycetes</taxon>
        <taxon>Hypocreomycetidae</taxon>
        <taxon>Hypocreales</taxon>
        <taxon>Hypocreaceae</taxon>
        <taxon>Trichoderma</taxon>
    </lineage>
</organism>
<evidence type="ECO:0000256" key="1">
    <source>
        <dbReference type="SAM" id="MobiDB-lite"/>
    </source>
</evidence>
<dbReference type="EMBL" id="MTYI01000088">
    <property type="protein sequence ID" value="PNP53173.1"/>
    <property type="molecule type" value="Genomic_DNA"/>
</dbReference>
<gene>
    <name evidence="2" type="ORF">THARTR1_06383</name>
</gene>
<accession>A0A2K0U5X3</accession>
<protein>
    <submittedName>
        <fullName evidence="2">Uncharacterized protein</fullName>
    </submittedName>
</protein>